<reference evidence="11" key="1">
    <citation type="submission" date="2021-02" db="EMBL/GenBank/DDBJ databases">
        <title>First Annotated Genome of the Yellow-green Alga Tribonema minus.</title>
        <authorList>
            <person name="Mahan K.M."/>
        </authorList>
    </citation>
    <scope>NUCLEOTIDE SEQUENCE</scope>
    <source>
        <strain evidence="11">UTEX B ZZ1240</strain>
    </source>
</reference>
<protein>
    <recommendedName>
        <fullName evidence="10">Right handed beta helix domain-containing protein</fullName>
    </recommendedName>
</protein>
<evidence type="ECO:0000313" key="12">
    <source>
        <dbReference type="Proteomes" id="UP000664859"/>
    </source>
</evidence>
<dbReference type="InterPro" id="IPR011050">
    <property type="entry name" value="Pectin_lyase_fold/virulence"/>
</dbReference>
<feature type="signal peptide" evidence="9">
    <location>
        <begin position="1"/>
        <end position="20"/>
    </location>
</feature>
<feature type="transmembrane region" description="Helical" evidence="8">
    <location>
        <begin position="910"/>
        <end position="932"/>
    </location>
</feature>
<keyword evidence="8" id="KW-1133">Transmembrane helix</keyword>
<feature type="transmembrane region" description="Helical" evidence="8">
    <location>
        <begin position="1050"/>
        <end position="1074"/>
    </location>
</feature>
<dbReference type="Pfam" id="PF02415">
    <property type="entry name" value="Chlam_PMP"/>
    <property type="match status" value="7"/>
</dbReference>
<dbReference type="PANTHER" id="PTHR11319">
    <property type="entry name" value="G PROTEIN-COUPLED RECEPTOR-RELATED"/>
    <property type="match status" value="1"/>
</dbReference>
<feature type="domain" description="Right handed beta helix" evidence="10">
    <location>
        <begin position="401"/>
        <end position="567"/>
    </location>
</feature>
<sequence length="1118" mass="117993">MSVTTLVLWALAALLVRAMAAPVAPACKAPPDIIDDHASAMKLTAAAACPRQNIAVKWRGFVGLTEPIIVAAGTSLDITGVGVDSEPTVISGRDETQLLRVQTGAVVTLRNLRLRNGHVLLVGDFGGGGAVRVLEGGELLLEACQFWYNRGGGGAIYSDGDFTCGNSTFTSNTARNFGGAIHNLGDFTCGDSTFASNSAANYGGAISNSGDFTCDNSTFSSNKAGAGGAIDNTGIFTCGNSTFSSNNAAGSGGAIYNEGDFTCGNSTFASNTADRGGAIYNSGDFTCGDSTFASNTAADFGGAIYNSDDFTCGDSTFASNTAAGGGAIYSDGDFTCGNSTFNSNKAGSGGAIFNVYDFTCNNSTFTSNTAVNGGAIFGDHDANVTCNNLTFASNTAEDGGAVYVAGDAHFLSSDFHDNTAAHYGGTMAVVEGAQVKCTESNFTRSKGGSGAGLYLAQDAAANIRDTTFAFNSATVTGGALYLEPTVTGNIDGCSFLNNTSPVGGALSLALADDTRNFTVSDCDFNGNIASVGAGGAIIQQGTATVLGMNVDNNTFGDNTAECCYAGMDSDGVGQCMDTSTGFGTGWSCCNDHQYLATDVSDEHICVTCDTQKLNCTSIGLTVGTLPVAVGFWRETFNQTEIRKCWNAGACTADENHLLIPTDIYCSEGYTGPYCAVCAPGYARLPGYRCVECNSGATAATITVLAIVALVILLLVWLLFSKSTGVGDGVDGAQTVGAASPGLKLARIGVLLMQRFRIPIVVLQVLTQYISITGLTLPLQYLEFLRAVDFMSLDMRWLTSPGCAADINFYGRLLIATLAPLAITALIFTPRFYLWIISRRRHAIVPKLRQVVTRDVNAFLVFTFLIFSGVSLTVFQTFGCDELQYSGKSYLRADYSLECGDDEGLHTRYSIYAAFMIVVYPVGIPVLYASILWRSAVKQRDRTQLPSRLASATSFLWRPYKGRAYFWEPVECLRRLMLAGLLVFIMPGKPGQSAVACLFAFLTGMVYEQIHPHQQGMDKWLYTLGYGILFTSMFTSLLMQGHWVEGGSEQAIGNLLITLNVLLLVMALVQVGIVYRGVRTAAGPHRQNSLFDRYRGSSRNAVGSTVAPIDDPSAPSPLS</sequence>
<evidence type="ECO:0000256" key="5">
    <source>
        <dbReference type="ARBA" id="ARBA00022729"/>
    </source>
</evidence>
<feature type="transmembrane region" description="Helical" evidence="8">
    <location>
        <begin position="759"/>
        <end position="781"/>
    </location>
</feature>
<feature type="transmembrane region" description="Helical" evidence="8">
    <location>
        <begin position="813"/>
        <end position="836"/>
    </location>
</feature>
<dbReference type="SUPFAM" id="SSF51126">
    <property type="entry name" value="Pectin lyase-like"/>
    <property type="match status" value="2"/>
</dbReference>
<dbReference type="Proteomes" id="UP000664859">
    <property type="component" value="Unassembled WGS sequence"/>
</dbReference>
<keyword evidence="12" id="KW-1185">Reference proteome</keyword>
<organism evidence="11 12">
    <name type="scientific">Tribonema minus</name>
    <dbReference type="NCBI Taxonomy" id="303371"/>
    <lineage>
        <taxon>Eukaryota</taxon>
        <taxon>Sar</taxon>
        <taxon>Stramenopiles</taxon>
        <taxon>Ochrophyta</taxon>
        <taxon>PX clade</taxon>
        <taxon>Xanthophyceae</taxon>
        <taxon>Tribonematales</taxon>
        <taxon>Tribonemataceae</taxon>
        <taxon>Tribonema</taxon>
    </lineage>
</organism>
<evidence type="ECO:0000313" key="11">
    <source>
        <dbReference type="EMBL" id="KAG5179778.1"/>
    </source>
</evidence>
<evidence type="ECO:0000259" key="10">
    <source>
        <dbReference type="Pfam" id="PF13229"/>
    </source>
</evidence>
<feature type="chain" id="PRO_5032659970" description="Right handed beta helix domain-containing protein" evidence="9">
    <location>
        <begin position="21"/>
        <end position="1118"/>
    </location>
</feature>
<dbReference type="InterPro" id="IPR003368">
    <property type="entry name" value="POMP_repeat"/>
</dbReference>
<evidence type="ECO:0000256" key="9">
    <source>
        <dbReference type="SAM" id="SignalP"/>
    </source>
</evidence>
<evidence type="ECO:0000256" key="3">
    <source>
        <dbReference type="ARBA" id="ARBA00004613"/>
    </source>
</evidence>
<feature type="transmembrane region" description="Helical" evidence="8">
    <location>
        <begin position="1019"/>
        <end position="1038"/>
    </location>
</feature>
<dbReference type="AlphaFoldDB" id="A0A835Z053"/>
<comment type="subcellular location">
    <subcellularLocation>
        <location evidence="1">Cell envelope</location>
    </subcellularLocation>
    <subcellularLocation>
        <location evidence="2">Cell outer membrane</location>
    </subcellularLocation>
    <subcellularLocation>
        <location evidence="3">Secreted</location>
    </subcellularLocation>
</comment>
<evidence type="ECO:0000256" key="2">
    <source>
        <dbReference type="ARBA" id="ARBA00004442"/>
    </source>
</evidence>
<dbReference type="PANTHER" id="PTHR11319:SF35">
    <property type="entry name" value="OUTER MEMBRANE PROTEIN PMPC-RELATED"/>
    <property type="match status" value="1"/>
</dbReference>
<comment type="caution">
    <text evidence="11">The sequence shown here is derived from an EMBL/GenBank/DDBJ whole genome shotgun (WGS) entry which is preliminary data.</text>
</comment>
<keyword evidence="6 8" id="KW-0472">Membrane</keyword>
<dbReference type="EMBL" id="JAFCMP010000445">
    <property type="protein sequence ID" value="KAG5179778.1"/>
    <property type="molecule type" value="Genomic_DNA"/>
</dbReference>
<dbReference type="SMART" id="SM00710">
    <property type="entry name" value="PbH1"/>
    <property type="match status" value="8"/>
</dbReference>
<evidence type="ECO:0000256" key="8">
    <source>
        <dbReference type="SAM" id="Phobius"/>
    </source>
</evidence>
<evidence type="ECO:0000256" key="4">
    <source>
        <dbReference type="ARBA" id="ARBA00022525"/>
    </source>
</evidence>
<evidence type="ECO:0000256" key="7">
    <source>
        <dbReference type="ARBA" id="ARBA00023237"/>
    </source>
</evidence>
<keyword evidence="7" id="KW-0998">Cell outer membrane</keyword>
<feature type="transmembrane region" description="Helical" evidence="8">
    <location>
        <begin position="857"/>
        <end position="877"/>
    </location>
</feature>
<proteinExistence type="predicted"/>
<feature type="transmembrane region" description="Helical" evidence="8">
    <location>
        <begin position="698"/>
        <end position="719"/>
    </location>
</feature>
<dbReference type="NCBIfam" id="TIGR01376">
    <property type="entry name" value="POMP_repeat"/>
    <property type="match status" value="2"/>
</dbReference>
<name>A0A835Z053_9STRA</name>
<evidence type="ECO:0000256" key="6">
    <source>
        <dbReference type="ARBA" id="ARBA00023136"/>
    </source>
</evidence>
<evidence type="ECO:0000256" key="1">
    <source>
        <dbReference type="ARBA" id="ARBA00004196"/>
    </source>
</evidence>
<keyword evidence="4" id="KW-0964">Secreted</keyword>
<keyword evidence="8" id="KW-0812">Transmembrane</keyword>
<dbReference type="InterPro" id="IPR039448">
    <property type="entry name" value="Beta_helix"/>
</dbReference>
<dbReference type="OrthoDB" id="77931at2759"/>
<accession>A0A835Z053</accession>
<dbReference type="InterPro" id="IPR006626">
    <property type="entry name" value="PbH1"/>
</dbReference>
<keyword evidence="5 9" id="KW-0732">Signal</keyword>
<feature type="transmembrane region" description="Helical" evidence="8">
    <location>
        <begin position="990"/>
        <end position="1007"/>
    </location>
</feature>
<dbReference type="Pfam" id="PF13229">
    <property type="entry name" value="Beta_helix"/>
    <property type="match status" value="1"/>
</dbReference>
<gene>
    <name evidence="11" type="ORF">JKP88DRAFT_261255</name>
</gene>
<dbReference type="GO" id="GO:0005576">
    <property type="term" value="C:extracellular region"/>
    <property type="evidence" value="ECO:0007669"/>
    <property type="project" value="UniProtKB-SubCell"/>
</dbReference>